<organism evidence="2 3">
    <name type="scientific">Pygocentrus nattereri</name>
    <name type="common">Red-bellied piranha</name>
    <dbReference type="NCBI Taxonomy" id="42514"/>
    <lineage>
        <taxon>Eukaryota</taxon>
        <taxon>Metazoa</taxon>
        <taxon>Chordata</taxon>
        <taxon>Craniata</taxon>
        <taxon>Vertebrata</taxon>
        <taxon>Euteleostomi</taxon>
        <taxon>Actinopterygii</taxon>
        <taxon>Neopterygii</taxon>
        <taxon>Teleostei</taxon>
        <taxon>Ostariophysi</taxon>
        <taxon>Characiformes</taxon>
        <taxon>Characoidei</taxon>
        <taxon>Pygocentrus</taxon>
    </lineage>
</organism>
<name>A0A3B4CRU5_PYGNA</name>
<dbReference type="Gene3D" id="3.10.20.90">
    <property type="entry name" value="Phosphatidylinositol 3-kinase Catalytic Subunit, Chain A, domain 1"/>
    <property type="match status" value="1"/>
</dbReference>
<dbReference type="SMART" id="SM00213">
    <property type="entry name" value="UBQ"/>
    <property type="match status" value="1"/>
</dbReference>
<dbReference type="PROSITE" id="PS50053">
    <property type="entry name" value="UBIQUITIN_2"/>
    <property type="match status" value="1"/>
</dbReference>
<reference evidence="2" key="3">
    <citation type="submission" date="2025-09" db="UniProtKB">
        <authorList>
            <consortium name="Ensembl"/>
        </authorList>
    </citation>
    <scope>IDENTIFICATION</scope>
</reference>
<dbReference type="Pfam" id="PF00240">
    <property type="entry name" value="ubiquitin"/>
    <property type="match status" value="1"/>
</dbReference>
<dbReference type="GeneID" id="119265776"/>
<dbReference type="STRING" id="42514.ENSPNAP00000014822"/>
<proteinExistence type="predicted"/>
<evidence type="ECO:0000313" key="2">
    <source>
        <dbReference type="Ensembl" id="ENSPNAP00000014822.1"/>
    </source>
</evidence>
<dbReference type="Ensembl" id="ENSPNAT00000037489.2">
    <property type="protein sequence ID" value="ENSPNAP00000014822.1"/>
    <property type="gene ID" value="ENSPNAG00000020776.2"/>
</dbReference>
<dbReference type="Proteomes" id="UP001501920">
    <property type="component" value="Chromosome 2"/>
</dbReference>
<dbReference type="InterPro" id="IPR000626">
    <property type="entry name" value="Ubiquitin-like_dom"/>
</dbReference>
<evidence type="ECO:0000259" key="1">
    <source>
        <dbReference type="PROSITE" id="PS50053"/>
    </source>
</evidence>
<feature type="domain" description="Ubiquitin-like" evidence="1">
    <location>
        <begin position="32"/>
        <end position="87"/>
    </location>
</feature>
<reference evidence="2" key="2">
    <citation type="submission" date="2025-08" db="UniProtKB">
        <authorList>
            <consortium name="Ensembl"/>
        </authorList>
    </citation>
    <scope>IDENTIFICATION</scope>
</reference>
<keyword evidence="3" id="KW-1185">Reference proteome</keyword>
<reference evidence="2 3" key="1">
    <citation type="submission" date="2020-10" db="EMBL/GenBank/DDBJ databases">
        <title>Pygocentrus nattereri (red-bellied piranha) genome, fPygNat1, primary haplotype.</title>
        <authorList>
            <person name="Myers G."/>
            <person name="Meyer A."/>
            <person name="Karagic N."/>
            <person name="Pippel M."/>
            <person name="Winkler S."/>
            <person name="Tracey A."/>
            <person name="Wood J."/>
            <person name="Formenti G."/>
            <person name="Howe K."/>
            <person name="Fedrigo O."/>
            <person name="Jarvis E.D."/>
        </authorList>
    </citation>
    <scope>NUCLEOTIDE SEQUENCE [LARGE SCALE GENOMIC DNA]</scope>
</reference>
<dbReference type="OrthoDB" id="428577at2759"/>
<accession>A0A3B4CRU5</accession>
<dbReference type="SUPFAM" id="SSF54236">
    <property type="entry name" value="Ubiquitin-like"/>
    <property type="match status" value="1"/>
</dbReference>
<evidence type="ECO:0000313" key="3">
    <source>
        <dbReference type="Proteomes" id="UP001501920"/>
    </source>
</evidence>
<dbReference type="AlphaFoldDB" id="A0A3B4CRU5"/>
<dbReference type="GeneTree" id="ENSGT00990000204286"/>
<dbReference type="InterPro" id="IPR029071">
    <property type="entry name" value="Ubiquitin-like_domsf"/>
</dbReference>
<protein>
    <recommendedName>
        <fullName evidence="1">Ubiquitin-like domain-containing protein</fullName>
    </recommendedName>
</protein>
<dbReference type="CDD" id="cd17039">
    <property type="entry name" value="Ubl_ubiquitin_like"/>
    <property type="match status" value="1"/>
</dbReference>
<sequence>MGKIFQVLVLGIKGEKKTIDVAHSEPEFHNTTVASFREKIEEKIPELKGQNFKMLFTDVQLQDDETFSKYQIQDRSTVMLIVSLPGGQWDE</sequence>
<dbReference type="RefSeq" id="XP_037402657.1">
    <property type="nucleotide sequence ID" value="XM_037546760.1"/>
</dbReference>
<dbReference type="OMA" id="VIDLCNT"/>